<keyword evidence="2" id="KW-1185">Reference proteome</keyword>
<dbReference type="Proteomes" id="UP001431784">
    <property type="component" value="Unassembled WGS sequence"/>
</dbReference>
<proteinExistence type="predicted"/>
<evidence type="ECO:0008006" key="3">
    <source>
        <dbReference type="Google" id="ProtNLM"/>
    </source>
</evidence>
<organism evidence="1 2">
    <name type="scientific">Roseinatronobacter alkalisoli</name>
    <dbReference type="NCBI Taxonomy" id="3028235"/>
    <lineage>
        <taxon>Bacteria</taxon>
        <taxon>Pseudomonadati</taxon>
        <taxon>Pseudomonadota</taxon>
        <taxon>Alphaproteobacteria</taxon>
        <taxon>Rhodobacterales</taxon>
        <taxon>Paracoccaceae</taxon>
        <taxon>Roseinatronobacter</taxon>
    </lineage>
</organism>
<name>A0ABT5T5J0_9RHOB</name>
<evidence type="ECO:0000313" key="1">
    <source>
        <dbReference type="EMBL" id="MDD7969497.1"/>
    </source>
</evidence>
<gene>
    <name evidence="1" type="ORF">PUT78_00165</name>
</gene>
<comment type="caution">
    <text evidence="1">The sequence shown here is derived from an EMBL/GenBank/DDBJ whole genome shotgun (WGS) entry which is preliminary data.</text>
</comment>
<dbReference type="EMBL" id="JAQZSM010000001">
    <property type="protein sequence ID" value="MDD7969497.1"/>
    <property type="molecule type" value="Genomic_DNA"/>
</dbReference>
<accession>A0ABT5T5J0</accession>
<dbReference type="RefSeq" id="WP_274349967.1">
    <property type="nucleotide sequence ID" value="NZ_JAQZSM010000001.1"/>
</dbReference>
<protein>
    <recommendedName>
        <fullName evidence="3">Lipoprotein</fullName>
    </recommendedName>
</protein>
<evidence type="ECO:0000313" key="2">
    <source>
        <dbReference type="Proteomes" id="UP001431784"/>
    </source>
</evidence>
<reference evidence="1" key="1">
    <citation type="submission" date="2023-02" db="EMBL/GenBank/DDBJ databases">
        <title>Description of Roseinatronobacter alkalisoli sp. nov., an alkaliphilic bacerium isolated from soda soil.</title>
        <authorList>
            <person name="Wei W."/>
        </authorList>
    </citation>
    <scope>NUCLEOTIDE SEQUENCE</scope>
    <source>
        <strain evidence="1">HJB301</strain>
    </source>
</reference>
<sequence>MPVNVMPLGRRQGAIPAAFLVFAFLFLTACGGQQIWASDEAVAAARHVHGGAPELTLVTIMHHQSGNGHHTALFINGAERVLFDPAGSWHLDAAPERNDVHYGMTPAVGASFFLSHVRESHYAVVQRLRVTPDVAAQAMALVQQAGPVGSARCAISTSGILQQLPGLEGISRNWHPHRLMQDFAQLPGVTTVELHHNDPDVLRKAYAVQQPL</sequence>